<dbReference type="EMBL" id="VFOM01000001">
    <property type="protein sequence ID" value="TQL47324.1"/>
    <property type="molecule type" value="Genomic_DNA"/>
</dbReference>
<gene>
    <name evidence="4" type="ORF">FB562_0380</name>
</gene>
<dbReference type="RefSeq" id="WP_141879586.1">
    <property type="nucleotide sequence ID" value="NZ_VFOM01000001.1"/>
</dbReference>
<dbReference type="SMART" id="SM00327">
    <property type="entry name" value="VWA"/>
    <property type="match status" value="1"/>
</dbReference>
<organism evidence="4 5">
    <name type="scientific">Homoserinimonas aerilata</name>
    <dbReference type="NCBI Taxonomy" id="1162970"/>
    <lineage>
        <taxon>Bacteria</taxon>
        <taxon>Bacillati</taxon>
        <taxon>Actinomycetota</taxon>
        <taxon>Actinomycetes</taxon>
        <taxon>Micrococcales</taxon>
        <taxon>Microbacteriaceae</taxon>
        <taxon>Homoserinimonas</taxon>
    </lineage>
</organism>
<reference evidence="4 5" key="1">
    <citation type="submission" date="2019-06" db="EMBL/GenBank/DDBJ databases">
        <title>Sequencing the genomes of 1000 actinobacteria strains.</title>
        <authorList>
            <person name="Klenk H.-P."/>
        </authorList>
    </citation>
    <scope>NUCLEOTIDE SEQUENCE [LARGE SCALE GENOMIC DNA]</scope>
    <source>
        <strain evidence="4 5">DSM 26477</strain>
    </source>
</reference>
<dbReference type="InterPro" id="IPR036465">
    <property type="entry name" value="vWFA_dom_sf"/>
</dbReference>
<evidence type="ECO:0000313" key="4">
    <source>
        <dbReference type="EMBL" id="TQL47324.1"/>
    </source>
</evidence>
<dbReference type="OrthoDB" id="5621159at2"/>
<protein>
    <submittedName>
        <fullName evidence="4">von Willebrand factor type A domain-containing protein</fullName>
    </submittedName>
</protein>
<sequence length="577" mass="59755">MGDTRPYSRDRRRHIAPGRNGRPPRRLALPITASVAVLVLIGGVGAAWSQAGFGGMFAEGAGCRDNAESVVVVADPSIAPTLTAVAAEFDVASESCVVTEVRSQDSADTAAMLASNAASGADAWVPDSEMWLQRMESTAASLGRSAPSVQVGDPVASTPVVLAAPAARALDFASQPPSWTAVIAGTVSALLPDPEGSAASLSALVALSERASQEDPRQLAGTLIALGRSIPESAESAFDSAASAPAPTVVVTTERQVAAHNGAEPATPLVALYPSDGTKSLHYPFVVLDAAGGVVKATQEPSVEPFDRGQHLADFAEAVRAASDTLAAQGFRDGSGGGELAVSGVLAWPAETSPAADSTQQVELLRSWGVLNLRSRMLAVIDVSGSMLEPAGGGLRRIDVFQRAAVGAMQKFSGEVEMGVWVFSTNRVGNQDWEDLSPIEPLGNPEHTAHIAGIIQSLPQYIRGDTGLYDTVLAAVQRVRDGYDPSKVNSVLLFTDGKNDDKVTIDLQTLLAQLAAEADPLKPVPVILIGFGPDADIDSMTQIATATGGAAYSANQPDDLGRVLVDALSQRGCRPNC</sequence>
<dbReference type="Pfam" id="PF00092">
    <property type="entry name" value="VWA"/>
    <property type="match status" value="1"/>
</dbReference>
<name>A0A542YH68_9MICO</name>
<keyword evidence="2" id="KW-0812">Transmembrane</keyword>
<keyword evidence="2" id="KW-0472">Membrane</keyword>
<feature type="region of interest" description="Disordered" evidence="1">
    <location>
        <begin position="1"/>
        <end position="23"/>
    </location>
</feature>
<feature type="domain" description="VWFA" evidence="3">
    <location>
        <begin position="376"/>
        <end position="568"/>
    </location>
</feature>
<keyword evidence="5" id="KW-1185">Reference proteome</keyword>
<dbReference type="SUPFAM" id="SSF53300">
    <property type="entry name" value="vWA-like"/>
    <property type="match status" value="1"/>
</dbReference>
<keyword evidence="2" id="KW-1133">Transmembrane helix</keyword>
<dbReference type="PROSITE" id="PS50234">
    <property type="entry name" value="VWFA"/>
    <property type="match status" value="1"/>
</dbReference>
<feature type="transmembrane region" description="Helical" evidence="2">
    <location>
        <begin position="27"/>
        <end position="48"/>
    </location>
</feature>
<evidence type="ECO:0000256" key="1">
    <source>
        <dbReference type="SAM" id="MobiDB-lite"/>
    </source>
</evidence>
<accession>A0A542YH68</accession>
<dbReference type="Proteomes" id="UP000317998">
    <property type="component" value="Unassembled WGS sequence"/>
</dbReference>
<proteinExistence type="predicted"/>
<dbReference type="SUPFAM" id="SSF53850">
    <property type="entry name" value="Periplasmic binding protein-like II"/>
    <property type="match status" value="1"/>
</dbReference>
<dbReference type="AlphaFoldDB" id="A0A542YH68"/>
<evidence type="ECO:0000313" key="5">
    <source>
        <dbReference type="Proteomes" id="UP000317998"/>
    </source>
</evidence>
<dbReference type="Gene3D" id="3.40.50.410">
    <property type="entry name" value="von Willebrand factor, type A domain"/>
    <property type="match status" value="1"/>
</dbReference>
<evidence type="ECO:0000259" key="3">
    <source>
        <dbReference type="PROSITE" id="PS50234"/>
    </source>
</evidence>
<comment type="caution">
    <text evidence="4">The sequence shown here is derived from an EMBL/GenBank/DDBJ whole genome shotgun (WGS) entry which is preliminary data.</text>
</comment>
<dbReference type="InterPro" id="IPR002035">
    <property type="entry name" value="VWF_A"/>
</dbReference>
<evidence type="ECO:0000256" key="2">
    <source>
        <dbReference type="SAM" id="Phobius"/>
    </source>
</evidence>